<proteinExistence type="predicted"/>
<sequence length="125" mass="14498">MIYDEKAEKLEQAGLYRRAAARWLTVLDRCRDAPSREWIARRRLCCIEQAETPRPVTDTFGDVHRAATELQKSMGFWQPEMLSEKSKSIHHGNSPADRALPDRMKNECEIIRNTLALTRLHSSDF</sequence>
<dbReference type="Pfam" id="PF06069">
    <property type="entry name" value="PerC"/>
    <property type="match status" value="1"/>
</dbReference>
<dbReference type="Proteomes" id="UP000839834">
    <property type="component" value="Unassembled WGS sequence"/>
</dbReference>
<dbReference type="Proteomes" id="UP000885283">
    <property type="component" value="Unassembled WGS sequence"/>
</dbReference>
<gene>
    <name evidence="2" type="ORF">KO51_23605</name>
    <name evidence="1" type="ORF">NL99_18520</name>
</gene>
<dbReference type="EMBL" id="RSMR01000037">
    <property type="protein sequence ID" value="MIK94407.1"/>
    <property type="molecule type" value="Genomic_DNA"/>
</dbReference>
<comment type="caution">
    <text evidence="2">The sequence shown here is derived from an EMBL/GenBank/DDBJ whole genome shotgun (WGS) entry which is preliminary data.</text>
</comment>
<dbReference type="AlphaFoldDB" id="A0A3W1E565"/>
<organism evidence="2">
    <name type="scientific">Salmonella enterica</name>
    <name type="common">Salmonella choleraesuis</name>
    <dbReference type="NCBI Taxonomy" id="28901"/>
    <lineage>
        <taxon>Bacteria</taxon>
        <taxon>Pseudomonadati</taxon>
        <taxon>Pseudomonadota</taxon>
        <taxon>Gammaproteobacteria</taxon>
        <taxon>Enterobacterales</taxon>
        <taxon>Enterobacteriaceae</taxon>
        <taxon>Salmonella</taxon>
    </lineage>
</organism>
<accession>A0A3W1E565</accession>
<protein>
    <submittedName>
        <fullName evidence="2">PerC family transcriptional regulator</fullName>
    </submittedName>
</protein>
<name>A0A3W1E565_SALER</name>
<dbReference type="EMBL" id="AAACVH010000034">
    <property type="protein sequence ID" value="EAA8666935.1"/>
    <property type="molecule type" value="Genomic_DNA"/>
</dbReference>
<dbReference type="InterPro" id="IPR024684">
    <property type="entry name" value="Tscrpt_act_PerC/SfV_Orf40"/>
</dbReference>
<evidence type="ECO:0000313" key="1">
    <source>
        <dbReference type="EMBL" id="EAA8666935.1"/>
    </source>
</evidence>
<reference evidence="2" key="1">
    <citation type="submission" date="2018-08" db="EMBL/GenBank/DDBJ databases">
        <authorList>
            <consortium name="GenomeTrakr network: Whole genome sequencing for foodborne pathogen traceback"/>
        </authorList>
    </citation>
    <scope>NUCLEOTIDE SEQUENCE [LARGE SCALE GENOMIC DNA]</scope>
    <source>
        <strain evidence="2">FLUFL-1338</strain>
        <strain evidence="1">FLUFL-367</strain>
    </source>
</reference>
<evidence type="ECO:0000313" key="2">
    <source>
        <dbReference type="EMBL" id="MIK94407.1"/>
    </source>
</evidence>